<name>K5W830_PHACS</name>
<dbReference type="EC" id="3.2.1.-" evidence="13"/>
<dbReference type="HOGENOM" id="CLU_003818_0_2_1"/>
<evidence type="ECO:0000256" key="7">
    <source>
        <dbReference type="ARBA" id="ARBA00023157"/>
    </source>
</evidence>
<feature type="active site" evidence="10">
    <location>
        <position position="365"/>
    </location>
</feature>
<evidence type="ECO:0000313" key="16">
    <source>
        <dbReference type="EMBL" id="EKM55139.1"/>
    </source>
</evidence>
<feature type="region of interest" description="Disordered" evidence="14">
    <location>
        <begin position="57"/>
        <end position="111"/>
    </location>
</feature>
<dbReference type="GeneID" id="18919530"/>
<dbReference type="Pfam" id="PF01532">
    <property type="entry name" value="Glyco_hydro_47"/>
    <property type="match status" value="1"/>
</dbReference>
<evidence type="ECO:0000313" key="17">
    <source>
        <dbReference type="Proteomes" id="UP000008370"/>
    </source>
</evidence>
<dbReference type="GO" id="GO:0005975">
    <property type="term" value="P:carbohydrate metabolic process"/>
    <property type="evidence" value="ECO:0007669"/>
    <property type="project" value="InterPro"/>
</dbReference>
<evidence type="ECO:0000256" key="11">
    <source>
        <dbReference type="PIRSR" id="PIRSR601382-2"/>
    </source>
</evidence>
<evidence type="ECO:0000256" key="8">
    <source>
        <dbReference type="ARBA" id="ARBA00047669"/>
    </source>
</evidence>
<dbReference type="RefSeq" id="XP_007395222.1">
    <property type="nucleotide sequence ID" value="XM_007395160.1"/>
</dbReference>
<dbReference type="OrthoDB" id="8118055at2759"/>
<dbReference type="PANTHER" id="PTHR11742:SF55">
    <property type="entry name" value="ENDOPLASMIC RETICULUM MANNOSYL-OLIGOSACCHARIDE 1,2-ALPHA-MANNOSIDASE"/>
    <property type="match status" value="1"/>
</dbReference>
<evidence type="ECO:0000256" key="15">
    <source>
        <dbReference type="SAM" id="Phobius"/>
    </source>
</evidence>
<keyword evidence="15" id="KW-1133">Transmembrane helix</keyword>
<dbReference type="InParanoid" id="K5W830"/>
<dbReference type="InterPro" id="IPR050749">
    <property type="entry name" value="Glycosyl_Hydrolase_47"/>
</dbReference>
<evidence type="ECO:0000256" key="1">
    <source>
        <dbReference type="ARBA" id="ARBA00001913"/>
    </source>
</evidence>
<evidence type="ECO:0000256" key="3">
    <source>
        <dbReference type="ARBA" id="ARBA00007658"/>
    </source>
</evidence>
<keyword evidence="5 13" id="KW-0378">Hydrolase</keyword>
<feature type="active site" evidence="10">
    <location>
        <position position="534"/>
    </location>
</feature>
<dbReference type="PANTHER" id="PTHR11742">
    <property type="entry name" value="MANNOSYL-OLIGOSACCHARIDE ALPHA-1,2-MANNOSIDASE-RELATED"/>
    <property type="match status" value="1"/>
</dbReference>
<keyword evidence="13" id="KW-0326">Glycosidase</keyword>
<keyword evidence="6 11" id="KW-0106">Calcium</keyword>
<comment type="catalytic activity">
    <reaction evidence="8">
        <text>N(4)-(alpha-D-Man-(1-&gt;2)-alpha-D-Man-(1-&gt;2)-alpha-D-Man-(1-&gt;3)-[alpha-D-Man-(1-&gt;3)-[alpha-D-Man-(1-&gt;2)-alpha-D-Man-(1-&gt;6)]-alpha-D-Man-(1-&gt;6)]-beta-D-Man-(1-&gt;4)-beta-D-GlcNAc-(1-&gt;4)-beta-D-GlcNAc)-L-asparaginyl-[protein] (N-glucan mannose isomer 8A1,2,3B1,3) + 3 H2O = N(4)-(alpha-D-Man-(1-&gt;3)-[alpha-D-Man-(1-&gt;3)-[alpha-D-Man-(1-&gt;6)]-alpha-D-Man-(1-&gt;6)]-beta-D-Man-(1-&gt;4)-beta-D-GlcNAc-(1-&gt;4)-beta-D-GlcNAc)-L-asparaginyl-[protein] (N-glucan mannose isomer 5A1,2) + 3 beta-D-mannose</text>
        <dbReference type="Rhea" id="RHEA:56028"/>
        <dbReference type="Rhea" id="RHEA-COMP:14358"/>
        <dbReference type="Rhea" id="RHEA-COMP:14367"/>
        <dbReference type="ChEBI" id="CHEBI:15377"/>
        <dbReference type="ChEBI" id="CHEBI:28563"/>
        <dbReference type="ChEBI" id="CHEBI:59087"/>
        <dbReference type="ChEBI" id="CHEBI:60628"/>
        <dbReference type="EC" id="3.2.1.113"/>
    </reaction>
</comment>
<keyword evidence="7 12" id="KW-1015">Disulfide bond</keyword>
<feature type="active site" description="Proton donor" evidence="10">
    <location>
        <position position="234"/>
    </location>
</feature>
<feature type="compositionally biased region" description="Low complexity" evidence="14">
    <location>
        <begin position="98"/>
        <end position="109"/>
    </location>
</feature>
<dbReference type="Proteomes" id="UP000008370">
    <property type="component" value="Unassembled WGS sequence"/>
</dbReference>
<keyword evidence="17" id="KW-1185">Reference proteome</keyword>
<keyword evidence="15" id="KW-0812">Transmembrane</keyword>
<feature type="active site" description="Proton donor" evidence="10">
    <location>
        <position position="476"/>
    </location>
</feature>
<feature type="disulfide bond" evidence="12">
    <location>
        <begin position="431"/>
        <end position="462"/>
    </location>
</feature>
<comment type="pathway">
    <text evidence="2">Protein modification; protein glycosylation.</text>
</comment>
<accession>K5W830</accession>
<feature type="compositionally biased region" description="Pro residues" evidence="14">
    <location>
        <begin position="69"/>
        <end position="97"/>
    </location>
</feature>
<dbReference type="InterPro" id="IPR036026">
    <property type="entry name" value="Seven-hairpin_glycosidases"/>
</dbReference>
<evidence type="ECO:0000256" key="5">
    <source>
        <dbReference type="ARBA" id="ARBA00022801"/>
    </source>
</evidence>
<dbReference type="GO" id="GO:0005783">
    <property type="term" value="C:endoplasmic reticulum"/>
    <property type="evidence" value="ECO:0007669"/>
    <property type="project" value="TreeGrafter"/>
</dbReference>
<comment type="cofactor">
    <cofactor evidence="1 11">
        <name>Ca(2+)</name>
        <dbReference type="ChEBI" id="CHEBI:29108"/>
    </cofactor>
</comment>
<dbReference type="PRINTS" id="PR00747">
    <property type="entry name" value="GLYHDRLASE47"/>
</dbReference>
<dbReference type="AlphaFoldDB" id="K5W830"/>
<protein>
    <recommendedName>
        <fullName evidence="13">alpha-1,2-Mannosidase</fullName>
        <ecNumber evidence="13">3.2.1.-</ecNumber>
    </recommendedName>
</protein>
<dbReference type="GO" id="GO:0004571">
    <property type="term" value="F:mannosyl-oligosaccharide 1,2-alpha-mannosidase activity"/>
    <property type="evidence" value="ECO:0007669"/>
    <property type="project" value="UniProtKB-EC"/>
</dbReference>
<dbReference type="GO" id="GO:0016020">
    <property type="term" value="C:membrane"/>
    <property type="evidence" value="ECO:0007669"/>
    <property type="project" value="InterPro"/>
</dbReference>
<comment type="similarity">
    <text evidence="3 13">Belongs to the glycosyl hydrolase 47 family.</text>
</comment>
<organism evidence="16 17">
    <name type="scientific">Phanerochaete carnosa (strain HHB-10118-sp)</name>
    <name type="common">White-rot fungus</name>
    <name type="synonym">Peniophora carnosa</name>
    <dbReference type="NCBI Taxonomy" id="650164"/>
    <lineage>
        <taxon>Eukaryota</taxon>
        <taxon>Fungi</taxon>
        <taxon>Dikarya</taxon>
        <taxon>Basidiomycota</taxon>
        <taxon>Agaricomycotina</taxon>
        <taxon>Agaricomycetes</taxon>
        <taxon>Polyporales</taxon>
        <taxon>Phanerochaetaceae</taxon>
        <taxon>Phanerochaete</taxon>
    </lineage>
</organism>
<evidence type="ECO:0000256" key="9">
    <source>
        <dbReference type="ARBA" id="ARBA00048605"/>
    </source>
</evidence>
<evidence type="ECO:0000256" key="6">
    <source>
        <dbReference type="ARBA" id="ARBA00022837"/>
    </source>
</evidence>
<dbReference type="KEGG" id="pco:PHACADRAFT_28202"/>
<dbReference type="Gene3D" id="1.50.10.10">
    <property type="match status" value="1"/>
</dbReference>
<dbReference type="GO" id="GO:0005509">
    <property type="term" value="F:calcium ion binding"/>
    <property type="evidence" value="ECO:0007669"/>
    <property type="project" value="InterPro"/>
</dbReference>
<proteinExistence type="inferred from homology"/>
<sequence length="641" mass="72319">MLPTHRQPDTYTFGEARRLWGSRRARLVSFAFAVFCILIVLSASSGPRLRLFPSPWSPSQDLDAEETPSSPPPPSLPEKPPLPLPRPLYWPRPPTNNPPLAAAPTPTRASNLPPPATVITDPPPFPKLPTPEDSGDLALWRQRAEQVKEAFVRSYEVYEEFAYPHDELRPVSDGIRDNFNGWGATLVDGFDTMILMGLDDLTNRSIAHIAKLTFVEVSNSPHLLHKNKQIQFFETVIRYLGGLLSAYALASQPLYLARADDLGRALIPIFNTTTGLPPFGINTKTGIGGIGWPGNSAILSEMASFQMEYRYLAHLTGRPEYVKHADFITEFLRQHEEHDGLLPLAYSLKNGEAQGKLYSVGARADSAYEYLLKQWLMTGRTEPKFLDMYLRSADAIIEYMLYISPQRKLLYATDLQRTTLRPIGDFQHLSCFLAGVFALGAATIPNVDPRHAWAAEGLAHTCWITYADAATGLGPEVIIFRGNAAGHRWVDELRSWDVRGRPGAVPGTSEATPVRGEEDREYEIHDKRYLLRPETIESFYILYRTTGAAKWRERGWAVFDAIERHTRTKNAYASIKDVNAVPAPRDDDMPSFFFAETLKYAYLLFAEEDKVPLERWTFNTEAHPFPTFTWSAWEQEHLGIR</sequence>
<evidence type="ECO:0000256" key="12">
    <source>
        <dbReference type="PIRSR" id="PIRSR601382-3"/>
    </source>
</evidence>
<dbReference type="InterPro" id="IPR001382">
    <property type="entry name" value="Glyco_hydro_47"/>
</dbReference>
<dbReference type="SUPFAM" id="SSF48225">
    <property type="entry name" value="Seven-hairpin glycosidases"/>
    <property type="match status" value="1"/>
</dbReference>
<dbReference type="GO" id="GO:0036503">
    <property type="term" value="P:ERAD pathway"/>
    <property type="evidence" value="ECO:0007669"/>
    <property type="project" value="UniProtKB-ARBA"/>
</dbReference>
<gene>
    <name evidence="16" type="ORF">PHACADRAFT_28202</name>
</gene>
<feature type="transmembrane region" description="Helical" evidence="15">
    <location>
        <begin position="27"/>
        <end position="45"/>
    </location>
</feature>
<evidence type="ECO:0000256" key="13">
    <source>
        <dbReference type="RuleBase" id="RU361193"/>
    </source>
</evidence>
<keyword evidence="15" id="KW-0472">Membrane</keyword>
<reference evidence="16 17" key="1">
    <citation type="journal article" date="2012" name="BMC Genomics">
        <title>Comparative genomics of the white-rot fungi, Phanerochaete carnosa and P. chrysosporium, to elucidate the genetic basis of the distinct wood types they colonize.</title>
        <authorList>
            <person name="Suzuki H."/>
            <person name="MacDonald J."/>
            <person name="Syed K."/>
            <person name="Salamov A."/>
            <person name="Hori C."/>
            <person name="Aerts A."/>
            <person name="Henrissat B."/>
            <person name="Wiebenga A."/>
            <person name="vanKuyk P.A."/>
            <person name="Barry K."/>
            <person name="Lindquist E."/>
            <person name="LaButti K."/>
            <person name="Lapidus A."/>
            <person name="Lucas S."/>
            <person name="Coutinho P."/>
            <person name="Gong Y."/>
            <person name="Samejima M."/>
            <person name="Mahadevan R."/>
            <person name="Abou-Zaid M."/>
            <person name="de Vries R.P."/>
            <person name="Igarashi K."/>
            <person name="Yadav J.S."/>
            <person name="Grigoriev I.V."/>
            <person name="Master E.R."/>
        </authorList>
    </citation>
    <scope>NUCLEOTIDE SEQUENCE [LARGE SCALE GENOMIC DNA]</scope>
    <source>
        <strain evidence="16 17">HHB-10118-sp</strain>
    </source>
</reference>
<comment type="catalytic activity">
    <reaction evidence="9">
        <text>N(4)-(alpha-D-Man-(1-&gt;2)-alpha-D-Man-(1-&gt;2)-alpha-D-Man-(1-&gt;3)-[alpha-D-Man-(1-&gt;2)-alpha-D-Man-(1-&gt;3)-[alpha-D-Man-(1-&gt;2)-alpha-D-Man-(1-&gt;6)]-alpha-D-Man-(1-&gt;6)]-beta-D-Man-(1-&gt;4)-beta-D-GlcNAc-(1-&gt;4)-beta-D-GlcNAc)-L-asparaginyl-[protein] (N-glucan mannose isomer 9A1,2,3B1,2,3) + 4 H2O = N(4)-(alpha-D-Man-(1-&gt;3)-[alpha-D-Man-(1-&gt;3)-[alpha-D-Man-(1-&gt;6)]-alpha-D-Man-(1-&gt;6)]-beta-D-Man-(1-&gt;4)-beta-D-GlcNAc-(1-&gt;4)-beta-D-GlcNAc)-L-asparaginyl-[protein] (N-glucan mannose isomer 5A1,2) + 4 beta-D-mannose</text>
        <dbReference type="Rhea" id="RHEA:56008"/>
        <dbReference type="Rhea" id="RHEA-COMP:14356"/>
        <dbReference type="Rhea" id="RHEA-COMP:14367"/>
        <dbReference type="ChEBI" id="CHEBI:15377"/>
        <dbReference type="ChEBI" id="CHEBI:28563"/>
        <dbReference type="ChEBI" id="CHEBI:59087"/>
        <dbReference type="ChEBI" id="CHEBI:139493"/>
        <dbReference type="EC" id="3.2.1.113"/>
    </reaction>
</comment>
<evidence type="ECO:0000256" key="10">
    <source>
        <dbReference type="PIRSR" id="PIRSR601382-1"/>
    </source>
</evidence>
<dbReference type="InterPro" id="IPR012341">
    <property type="entry name" value="6hp_glycosidase-like_sf"/>
</dbReference>
<feature type="binding site" evidence="11">
    <location>
        <position position="620"/>
    </location>
    <ligand>
        <name>Ca(2+)</name>
        <dbReference type="ChEBI" id="CHEBI:29108"/>
    </ligand>
</feature>
<dbReference type="EMBL" id="JH930472">
    <property type="protein sequence ID" value="EKM55139.1"/>
    <property type="molecule type" value="Genomic_DNA"/>
</dbReference>
<evidence type="ECO:0000256" key="4">
    <source>
        <dbReference type="ARBA" id="ARBA00022723"/>
    </source>
</evidence>
<evidence type="ECO:0000256" key="14">
    <source>
        <dbReference type="SAM" id="MobiDB-lite"/>
    </source>
</evidence>
<dbReference type="STRING" id="650164.K5W830"/>
<evidence type="ECO:0000256" key="2">
    <source>
        <dbReference type="ARBA" id="ARBA00004922"/>
    </source>
</evidence>
<keyword evidence="4 11" id="KW-0479">Metal-binding</keyword>